<comment type="caution">
    <text evidence="10">The sequence shown here is derived from an EMBL/GenBank/DDBJ whole genome shotgun (WGS) entry which is preliminary data.</text>
</comment>
<name>A0A2R7Y290_9ARCH</name>
<evidence type="ECO:0000256" key="5">
    <source>
        <dbReference type="ARBA" id="ARBA00022694"/>
    </source>
</evidence>
<keyword evidence="8" id="KW-0862">Zinc</keyword>
<dbReference type="PANTHER" id="PTHR10631">
    <property type="entry name" value="N 2 ,N 2 -DIMETHYLGUANOSINE TRNA METHYLTRANSFERASE"/>
    <property type="match status" value="1"/>
</dbReference>
<feature type="binding site" evidence="8">
    <location>
        <position position="259"/>
    </location>
    <ligand>
        <name>Zn(2+)</name>
        <dbReference type="ChEBI" id="CHEBI:29105"/>
    </ligand>
</feature>
<feature type="binding site" evidence="8">
    <location>
        <position position="124"/>
    </location>
    <ligand>
        <name>S-adenosyl-L-methionine</name>
        <dbReference type="ChEBI" id="CHEBI:59789"/>
    </ligand>
</feature>
<sequence>MRGVPEFPTKVYVEGRVKFLAPALPEGWEKALSPSGMPVFFNPHSKLSRDMAVLAVGTYFQGRAVRACEPLAGCGVRGIRLAVETNVVSRLVLNDINKFAYSLIKENVDMAGLTDIVEVYNMDANALLAAHSTHKLRFDYVDVDPAGSPAPFLENAIRACRSGGLIGVTATDLAPLCGRNPQSCIRKYDAVPYASPYSKETAARILVGFVARTAARVGMGVSPLLTFYRRHYVRTFVSVRYSKTLAKDSLKNVGWMFHCESCGSVQWSSYTEPFTVCNVCRSIPHAFGPLWLGELASRDFVLRAMGRAYETDMKEAYGLLRKISEEVQHVPFYYRVDEMGRRLRSTVPKPIRVVEKLRSMGFRASLTHFDGQGFKTDAPRKVVEQVFSELVSASYPRP</sequence>
<dbReference type="Proteomes" id="UP000244066">
    <property type="component" value="Unassembled WGS sequence"/>
</dbReference>
<feature type="binding site" evidence="8">
    <location>
        <position position="277"/>
    </location>
    <ligand>
        <name>Zn(2+)</name>
        <dbReference type="ChEBI" id="CHEBI:29105"/>
    </ligand>
</feature>
<feature type="binding site" evidence="8">
    <location>
        <position position="280"/>
    </location>
    <ligand>
        <name>Zn(2+)</name>
        <dbReference type="ChEBI" id="CHEBI:29105"/>
    </ligand>
</feature>
<dbReference type="CDD" id="cd02440">
    <property type="entry name" value="AdoMet_MTases"/>
    <property type="match status" value="1"/>
</dbReference>
<organism evidence="10 11">
    <name type="scientific">Candidatus Terraquivivens tikiterensis</name>
    <dbReference type="NCBI Taxonomy" id="1980982"/>
    <lineage>
        <taxon>Archaea</taxon>
        <taxon>Nitrososphaerota</taxon>
        <taxon>Candidatus Wolframiiraptoraceae</taxon>
        <taxon>Candidatus Terraquivivens</taxon>
    </lineage>
</organism>
<evidence type="ECO:0000256" key="8">
    <source>
        <dbReference type="HAMAP-Rule" id="MF_00290"/>
    </source>
</evidence>
<evidence type="ECO:0000256" key="2">
    <source>
        <dbReference type="ARBA" id="ARBA00022603"/>
    </source>
</evidence>
<dbReference type="GO" id="GO:0046872">
    <property type="term" value="F:metal ion binding"/>
    <property type="evidence" value="ECO:0007669"/>
    <property type="project" value="UniProtKB-KW"/>
</dbReference>
<comment type="catalytic activity">
    <reaction evidence="8">
        <text>guanosine(26) in tRNA + 2 S-adenosyl-L-methionine = N(2)-dimethylguanosine(26) in tRNA + 2 S-adenosyl-L-homocysteine + 2 H(+)</text>
        <dbReference type="Rhea" id="RHEA:43140"/>
        <dbReference type="Rhea" id="RHEA-COMP:10359"/>
        <dbReference type="Rhea" id="RHEA-COMP:10360"/>
        <dbReference type="ChEBI" id="CHEBI:15378"/>
        <dbReference type="ChEBI" id="CHEBI:57856"/>
        <dbReference type="ChEBI" id="CHEBI:59789"/>
        <dbReference type="ChEBI" id="CHEBI:74269"/>
        <dbReference type="ChEBI" id="CHEBI:74513"/>
        <dbReference type="EC" id="2.1.1.216"/>
    </reaction>
</comment>
<proteinExistence type="inferred from homology"/>
<evidence type="ECO:0000256" key="7">
    <source>
        <dbReference type="ARBA" id="ARBA00039099"/>
    </source>
</evidence>
<evidence type="ECO:0000256" key="1">
    <source>
        <dbReference type="ARBA" id="ARBA00022555"/>
    </source>
</evidence>
<feature type="binding site" evidence="8">
    <location>
        <position position="77"/>
    </location>
    <ligand>
        <name>S-adenosyl-L-methionine</name>
        <dbReference type="ChEBI" id="CHEBI:59789"/>
    </ligand>
</feature>
<keyword evidence="8" id="KW-0479">Metal-binding</keyword>
<dbReference type="InterPro" id="IPR029063">
    <property type="entry name" value="SAM-dependent_MTases_sf"/>
</dbReference>
<dbReference type="GO" id="GO:0160104">
    <property type="term" value="F:tRNA (guanine(26)-N2)-dimethyltransferase activity"/>
    <property type="evidence" value="ECO:0007669"/>
    <property type="project" value="UniProtKB-UniRule"/>
</dbReference>
<dbReference type="AlphaFoldDB" id="A0A2R7Y290"/>
<keyword evidence="6 8" id="KW-0694">RNA-binding</keyword>
<evidence type="ECO:0000256" key="4">
    <source>
        <dbReference type="ARBA" id="ARBA00022691"/>
    </source>
</evidence>
<reference evidence="10 11" key="1">
    <citation type="submission" date="2017-04" db="EMBL/GenBank/DDBJ databases">
        <title>Draft Aigarchaeota genome from a New Zealand hot spring.</title>
        <authorList>
            <person name="Reysenbach A.-L."/>
            <person name="Donaho J.A."/>
            <person name="Gerhart J."/>
            <person name="Kelley J.F."/>
            <person name="Kouba K."/>
            <person name="Podar M."/>
            <person name="Stott M."/>
        </authorList>
    </citation>
    <scope>NUCLEOTIDE SEQUENCE [LARGE SCALE GENOMIC DNA]</scope>
    <source>
        <strain evidence="10">NZ13_MG1</strain>
    </source>
</reference>
<dbReference type="InterPro" id="IPR022923">
    <property type="entry name" value="TRM1_arc_bac"/>
</dbReference>
<dbReference type="Pfam" id="PF02005">
    <property type="entry name" value="TRM"/>
    <property type="match status" value="1"/>
</dbReference>
<dbReference type="InterPro" id="IPR042296">
    <property type="entry name" value="tRNA_met_Trm1_C"/>
</dbReference>
<protein>
    <recommendedName>
        <fullName evidence="7 8">tRNA (guanine(26)-N(2))-dimethyltransferase</fullName>
        <ecNumber evidence="7 8">2.1.1.216</ecNumber>
    </recommendedName>
    <alternativeName>
        <fullName evidence="8">tRNA 2,2-dimethylguanosine-26 methyltransferase</fullName>
    </alternativeName>
    <alternativeName>
        <fullName evidence="8">tRNA(guanine-26,N(2)-N(2)) methyltransferase</fullName>
    </alternativeName>
    <alternativeName>
        <fullName evidence="8">tRNA(m(2,2)G26)dimethyltransferase</fullName>
    </alternativeName>
</protein>
<gene>
    <name evidence="8" type="primary">trm1</name>
    <name evidence="10" type="ORF">B9J98_06360</name>
</gene>
<dbReference type="EC" id="2.1.1.216" evidence="7 8"/>
<evidence type="ECO:0000256" key="9">
    <source>
        <dbReference type="PROSITE-ProRule" id="PRU00958"/>
    </source>
</evidence>
<evidence type="ECO:0000256" key="6">
    <source>
        <dbReference type="ARBA" id="ARBA00022884"/>
    </source>
</evidence>
<comment type="function">
    <text evidence="8">Dimethylates a single guanine residue at position 26 of a number of tRNAs using S-adenosyl-L-methionine as donor of the methyl groups.</text>
</comment>
<evidence type="ECO:0000313" key="11">
    <source>
        <dbReference type="Proteomes" id="UP000244066"/>
    </source>
</evidence>
<keyword evidence="1 8" id="KW-0820">tRNA-binding</keyword>
<dbReference type="PROSITE" id="PS51626">
    <property type="entry name" value="SAM_MT_TRM1"/>
    <property type="match status" value="1"/>
</dbReference>
<dbReference type="GO" id="GO:0000049">
    <property type="term" value="F:tRNA binding"/>
    <property type="evidence" value="ECO:0007669"/>
    <property type="project" value="UniProtKB-UniRule"/>
</dbReference>
<comment type="similarity">
    <text evidence="8 9">Belongs to the class I-like SAM-binding methyltransferase superfamily. Trm1 family.</text>
</comment>
<dbReference type="Gene3D" id="3.40.50.150">
    <property type="entry name" value="Vaccinia Virus protein VP39"/>
    <property type="match status" value="1"/>
</dbReference>
<dbReference type="InterPro" id="IPR002905">
    <property type="entry name" value="Trm1"/>
</dbReference>
<keyword evidence="5 8" id="KW-0819">tRNA processing</keyword>
<keyword evidence="3 8" id="KW-0808">Transferase</keyword>
<evidence type="ECO:0000256" key="3">
    <source>
        <dbReference type="ARBA" id="ARBA00022679"/>
    </source>
</evidence>
<dbReference type="SUPFAM" id="SSF53335">
    <property type="entry name" value="S-adenosyl-L-methionine-dependent methyltransferases"/>
    <property type="match status" value="1"/>
</dbReference>
<dbReference type="EMBL" id="NDWU01000017">
    <property type="protein sequence ID" value="PUA31467.1"/>
    <property type="molecule type" value="Genomic_DNA"/>
</dbReference>
<keyword evidence="4 8" id="KW-0949">S-adenosyl-L-methionine</keyword>
<feature type="binding site" evidence="8">
    <location>
        <position position="262"/>
    </location>
    <ligand>
        <name>Zn(2+)</name>
        <dbReference type="ChEBI" id="CHEBI:29105"/>
    </ligand>
</feature>
<dbReference type="GO" id="GO:0002940">
    <property type="term" value="P:tRNA N2-guanine methylation"/>
    <property type="evidence" value="ECO:0007669"/>
    <property type="project" value="TreeGrafter"/>
</dbReference>
<dbReference type="PANTHER" id="PTHR10631:SF3">
    <property type="entry name" value="TRNA (GUANINE(26)-N(2))-DIMETHYLTRANSFERASE"/>
    <property type="match status" value="1"/>
</dbReference>
<accession>A0A2R7Y290</accession>
<feature type="binding site" evidence="8">
    <location>
        <position position="123"/>
    </location>
    <ligand>
        <name>S-adenosyl-L-methionine</name>
        <dbReference type="ChEBI" id="CHEBI:59789"/>
    </ligand>
</feature>
<dbReference type="NCBIfam" id="TIGR00308">
    <property type="entry name" value="TRM1"/>
    <property type="match status" value="1"/>
</dbReference>
<keyword evidence="2 8" id="KW-0489">Methyltransferase</keyword>
<feature type="binding site" evidence="8">
    <location>
        <position position="95"/>
    </location>
    <ligand>
        <name>S-adenosyl-L-methionine</name>
        <dbReference type="ChEBI" id="CHEBI:59789"/>
    </ligand>
</feature>
<evidence type="ECO:0000313" key="10">
    <source>
        <dbReference type="EMBL" id="PUA31467.1"/>
    </source>
</evidence>
<dbReference type="Gene3D" id="3.30.56.70">
    <property type="entry name" value="N2,N2-dimethylguanosine tRNA methyltransferase, C-terminal domain"/>
    <property type="match status" value="1"/>
</dbReference>
<feature type="binding site" evidence="8">
    <location>
        <position position="49"/>
    </location>
    <ligand>
        <name>S-adenosyl-L-methionine</name>
        <dbReference type="ChEBI" id="CHEBI:59789"/>
    </ligand>
</feature>
<dbReference type="FunFam" id="3.30.56.70:FF:000001">
    <property type="entry name" value="tRNA (guanine(26)-N(2))-dimethyltransferase"/>
    <property type="match status" value="1"/>
</dbReference>
<dbReference type="HAMAP" id="MF_00290">
    <property type="entry name" value="tRNA_dimethyltr_TRM1"/>
    <property type="match status" value="1"/>
</dbReference>